<evidence type="ECO:0000256" key="4">
    <source>
        <dbReference type="PROSITE-ProRule" id="PRU00335"/>
    </source>
</evidence>
<protein>
    <submittedName>
        <fullName evidence="6">Transcriptional regulator, TetR family</fullName>
    </submittedName>
</protein>
<dbReference type="Pfam" id="PF00440">
    <property type="entry name" value="TetR_N"/>
    <property type="match status" value="1"/>
</dbReference>
<evidence type="ECO:0000256" key="1">
    <source>
        <dbReference type="ARBA" id="ARBA00023015"/>
    </source>
</evidence>
<dbReference type="EMBL" id="FNDX01000053">
    <property type="protein sequence ID" value="SDK75336.1"/>
    <property type="molecule type" value="Genomic_DNA"/>
</dbReference>
<dbReference type="PANTHER" id="PTHR47506">
    <property type="entry name" value="TRANSCRIPTIONAL REGULATORY PROTEIN"/>
    <property type="match status" value="1"/>
</dbReference>
<dbReference type="PROSITE" id="PS50977">
    <property type="entry name" value="HTH_TETR_2"/>
    <property type="match status" value="1"/>
</dbReference>
<dbReference type="SUPFAM" id="SSF48498">
    <property type="entry name" value="Tetracyclin repressor-like, C-terminal domain"/>
    <property type="match status" value="1"/>
</dbReference>
<dbReference type="PANTHER" id="PTHR47506:SF10">
    <property type="entry name" value="TRANSCRIPTIONAL REGULATORY PROTEIN"/>
    <property type="match status" value="1"/>
</dbReference>
<keyword evidence="2 4" id="KW-0238">DNA-binding</keyword>
<evidence type="ECO:0000313" key="6">
    <source>
        <dbReference type="EMBL" id="SDK75336.1"/>
    </source>
</evidence>
<dbReference type="AlphaFoldDB" id="A0A1G9EGT8"/>
<gene>
    <name evidence="6" type="ORF">SAMN05216192_15314</name>
</gene>
<evidence type="ECO:0000313" key="7">
    <source>
        <dbReference type="Proteomes" id="UP000199050"/>
    </source>
</evidence>
<dbReference type="Proteomes" id="UP000199050">
    <property type="component" value="Unassembled WGS sequence"/>
</dbReference>
<dbReference type="STRING" id="1174501.SAMN05216192_15314"/>
<evidence type="ECO:0000256" key="2">
    <source>
        <dbReference type="ARBA" id="ARBA00023125"/>
    </source>
</evidence>
<reference evidence="7" key="1">
    <citation type="submission" date="2016-10" db="EMBL/GenBank/DDBJ databases">
        <authorList>
            <person name="Varghese N."/>
            <person name="Submissions S."/>
        </authorList>
    </citation>
    <scope>NUCLEOTIDE SEQUENCE [LARGE SCALE GENOMIC DNA]</scope>
    <source>
        <strain evidence="7">CGMCC 1.11012</strain>
    </source>
</reference>
<dbReference type="Gene3D" id="1.10.357.10">
    <property type="entry name" value="Tetracycline Repressor, domain 2"/>
    <property type="match status" value="1"/>
</dbReference>
<dbReference type="InterPro" id="IPR011075">
    <property type="entry name" value="TetR_C"/>
</dbReference>
<dbReference type="GO" id="GO:0003677">
    <property type="term" value="F:DNA binding"/>
    <property type="evidence" value="ECO:0007669"/>
    <property type="project" value="UniProtKB-UniRule"/>
</dbReference>
<sequence>MARNKEFDEQAVLDKAMELFWLQGYEKTSISELVEHMGIHRKSLYDTFTDKHSLFLRSIDRFGERVNRSLAAGVQQAGTAAEALAFVLGYMICGEQDMPPGCMLVNAATELAVRDAEADDKSRAGFLRTEQLLREIVERGQLEGEFTTRFSVEELARYLHNGLVGLRVLARTSVPKEQLQEIARLSVELLKLEEE</sequence>
<dbReference type="InterPro" id="IPR036271">
    <property type="entry name" value="Tet_transcr_reg_TetR-rel_C_sf"/>
</dbReference>
<dbReference type="SUPFAM" id="SSF46689">
    <property type="entry name" value="Homeodomain-like"/>
    <property type="match status" value="1"/>
</dbReference>
<organism evidence="6 7">
    <name type="scientific">Paenibacillus typhae</name>
    <dbReference type="NCBI Taxonomy" id="1174501"/>
    <lineage>
        <taxon>Bacteria</taxon>
        <taxon>Bacillati</taxon>
        <taxon>Bacillota</taxon>
        <taxon>Bacilli</taxon>
        <taxon>Bacillales</taxon>
        <taxon>Paenibacillaceae</taxon>
        <taxon>Paenibacillus</taxon>
    </lineage>
</organism>
<dbReference type="Pfam" id="PF16925">
    <property type="entry name" value="TetR_C_13"/>
    <property type="match status" value="1"/>
</dbReference>
<dbReference type="InterPro" id="IPR001647">
    <property type="entry name" value="HTH_TetR"/>
</dbReference>
<dbReference type="InterPro" id="IPR009057">
    <property type="entry name" value="Homeodomain-like_sf"/>
</dbReference>
<dbReference type="Gene3D" id="1.10.10.60">
    <property type="entry name" value="Homeodomain-like"/>
    <property type="match status" value="1"/>
</dbReference>
<evidence type="ECO:0000256" key="3">
    <source>
        <dbReference type="ARBA" id="ARBA00023163"/>
    </source>
</evidence>
<name>A0A1G9EGT8_9BACL</name>
<accession>A0A1G9EGT8</accession>
<feature type="domain" description="HTH tetR-type" evidence="5">
    <location>
        <begin position="6"/>
        <end position="66"/>
    </location>
</feature>
<dbReference type="RefSeq" id="WP_090719276.1">
    <property type="nucleotide sequence ID" value="NZ_CBCSKY010000057.1"/>
</dbReference>
<proteinExistence type="predicted"/>
<feature type="DNA-binding region" description="H-T-H motif" evidence="4">
    <location>
        <begin position="29"/>
        <end position="48"/>
    </location>
</feature>
<dbReference type="OrthoDB" id="9795242at2"/>
<keyword evidence="1" id="KW-0805">Transcription regulation</keyword>
<keyword evidence="3" id="KW-0804">Transcription</keyword>
<keyword evidence="7" id="KW-1185">Reference proteome</keyword>
<evidence type="ECO:0000259" key="5">
    <source>
        <dbReference type="PROSITE" id="PS50977"/>
    </source>
</evidence>